<sequence>MAQLGPEEFLVTGMAARIEFSRNAADTRHGQLLRVEQGRYGDGRWQVQKQLNGDQTDDGLNFGRAPADGNVPVVLPVRVGTHCAVLIVLLPPSACCLQWVEPCSKPLTATPESP</sequence>
<proteinExistence type="predicted"/>
<dbReference type="EMBL" id="JXEA01000192">
    <property type="protein sequence ID" value="OLG89151.1"/>
    <property type="molecule type" value="Genomic_DNA"/>
</dbReference>
<dbReference type="InterPro" id="IPR040719">
    <property type="entry name" value="DUF5597"/>
</dbReference>
<organism evidence="1">
    <name type="scientific">Xanthomonas oryzae pv. oryzae</name>
    <dbReference type="NCBI Taxonomy" id="64187"/>
    <lineage>
        <taxon>Bacteria</taxon>
        <taxon>Pseudomonadati</taxon>
        <taxon>Pseudomonadota</taxon>
        <taxon>Gammaproteobacteria</taxon>
        <taxon>Lysobacterales</taxon>
        <taxon>Lysobacteraceae</taxon>
        <taxon>Xanthomonas</taxon>
    </lineage>
</organism>
<comment type="caution">
    <text evidence="1">The sequence shown here is derived from an EMBL/GenBank/DDBJ whole genome shotgun (WGS) entry which is preliminary data.</text>
</comment>
<dbReference type="Pfam" id="PF18120">
    <property type="entry name" value="DUF5597"/>
    <property type="match status" value="1"/>
</dbReference>
<gene>
    <name evidence="1" type="ORF">BXO512_14550</name>
</gene>
<dbReference type="Gene3D" id="2.60.220.20">
    <property type="entry name" value="putative beta-Galactosidase from caulobacter crescentus"/>
    <property type="match status" value="1"/>
</dbReference>
<evidence type="ECO:0000313" key="1">
    <source>
        <dbReference type="EMBL" id="OLG89151.1"/>
    </source>
</evidence>
<reference evidence="1" key="1">
    <citation type="submission" date="2015-01" db="EMBL/GenBank/DDBJ databases">
        <title>Population genomics of rice bacterial leaf blight strains from India.</title>
        <authorList>
            <person name="Midha S."/>
            <person name="Anil M.G."/>
            <person name="Mishra D."/>
            <person name="Brahma K."/>
            <person name="Laha G.S."/>
            <person name="Sundaram R.M."/>
            <person name="Sonti R.V."/>
            <person name="Patil P.B."/>
        </authorList>
    </citation>
    <scope>NUCLEOTIDE SEQUENCE</scope>
    <source>
        <strain evidence="1">BXO512</strain>
    </source>
</reference>
<name>A0A854CIW1_XANOO</name>
<accession>A0A854CIW1</accession>
<protein>
    <submittedName>
        <fullName evidence="1">Uncharacterized protein</fullName>
    </submittedName>
</protein>
<dbReference type="AlphaFoldDB" id="A0A854CIW1"/>